<dbReference type="EMBL" id="JBHUIY010000013">
    <property type="protein sequence ID" value="MFD2233814.1"/>
    <property type="molecule type" value="Genomic_DNA"/>
</dbReference>
<keyword evidence="6 8" id="KW-1133">Transmembrane helix</keyword>
<dbReference type="InterPro" id="IPR050297">
    <property type="entry name" value="LipidA_mod_glycosyltrf_83"/>
</dbReference>
<keyword evidence="3" id="KW-0328">Glycosyltransferase</keyword>
<feature type="transmembrane region" description="Helical" evidence="8">
    <location>
        <begin position="398"/>
        <end position="422"/>
    </location>
</feature>
<proteinExistence type="predicted"/>
<dbReference type="RefSeq" id="WP_377315713.1">
    <property type="nucleotide sequence ID" value="NZ_JBHUIY010000013.1"/>
</dbReference>
<feature type="transmembrane region" description="Helical" evidence="8">
    <location>
        <begin position="199"/>
        <end position="216"/>
    </location>
</feature>
<reference evidence="10" key="1">
    <citation type="journal article" date="2019" name="Int. J. Syst. Evol. Microbiol.">
        <title>The Global Catalogue of Microorganisms (GCM) 10K type strain sequencing project: providing services to taxonomists for standard genome sequencing and annotation.</title>
        <authorList>
            <consortium name="The Broad Institute Genomics Platform"/>
            <consortium name="The Broad Institute Genome Sequencing Center for Infectious Disease"/>
            <person name="Wu L."/>
            <person name="Ma J."/>
        </authorList>
    </citation>
    <scope>NUCLEOTIDE SEQUENCE [LARGE SCALE GENOMIC DNA]</scope>
    <source>
        <strain evidence="10">KCTC 15012</strain>
    </source>
</reference>
<evidence type="ECO:0000256" key="2">
    <source>
        <dbReference type="ARBA" id="ARBA00022475"/>
    </source>
</evidence>
<feature type="transmembrane region" description="Helical" evidence="8">
    <location>
        <begin position="434"/>
        <end position="454"/>
    </location>
</feature>
<evidence type="ECO:0000256" key="5">
    <source>
        <dbReference type="ARBA" id="ARBA00022692"/>
    </source>
</evidence>
<keyword evidence="10" id="KW-1185">Reference proteome</keyword>
<gene>
    <name evidence="9" type="ORF">ACFSNB_08355</name>
</gene>
<keyword evidence="5 8" id="KW-0812">Transmembrane</keyword>
<comment type="caution">
    <text evidence="9">The sequence shown here is derived from an EMBL/GenBank/DDBJ whole genome shotgun (WGS) entry which is preliminary data.</text>
</comment>
<evidence type="ECO:0000256" key="6">
    <source>
        <dbReference type="ARBA" id="ARBA00022989"/>
    </source>
</evidence>
<sequence>MTPPAPDPERRYRRRLLPLALLAVAAVKLALLLALGPTRFEDSALYLRIGQWVLDTPGWWRAGEWTAASTPDLLFRPYGYPLLIAAARTLAGAQAPWLLVLLQSAASLGVLALFGRVLPRLVASVPLRLGLVLLCGLSDFLLFDLAILSDSLHASLMLAALLPIVARLADGADGPAPGARFAVAVGLAWALAMTLRDTAWYHAVLPLGGLLLLGAVRRLGPAATGRLALLAAGPILACYLGVTGWNQLRTGHPFFSLTGGINWLWPSVNLRDRGLADPFACADPVCAAARALPVEHGMAAVQNLATAIANREGTDPLAFGRLTFAHFLATVRAHPLAYAATVAANLNYGALAHLSFDPLFNLNEALRLHQAGGQRWIGAAREQWLAVRQGRLDHLPALLLQSLLEVAALLGFTIALVVAPLLAARRWRSEPGPAAAVLFCWAGGTLFLLSYAMLHLETRHALPTVPLWLALFGYAAQRILARARCATPA</sequence>
<keyword evidence="2" id="KW-1003">Cell membrane</keyword>
<evidence type="ECO:0000256" key="4">
    <source>
        <dbReference type="ARBA" id="ARBA00022679"/>
    </source>
</evidence>
<feature type="transmembrane region" description="Helical" evidence="8">
    <location>
        <begin position="460"/>
        <end position="476"/>
    </location>
</feature>
<dbReference type="PANTHER" id="PTHR33908:SF11">
    <property type="entry name" value="MEMBRANE PROTEIN"/>
    <property type="match status" value="1"/>
</dbReference>
<feature type="transmembrane region" description="Helical" evidence="8">
    <location>
        <begin position="127"/>
        <end position="146"/>
    </location>
</feature>
<keyword evidence="4" id="KW-0808">Transferase</keyword>
<evidence type="ECO:0008006" key="11">
    <source>
        <dbReference type="Google" id="ProtNLM"/>
    </source>
</evidence>
<dbReference type="Proteomes" id="UP001597296">
    <property type="component" value="Unassembled WGS sequence"/>
</dbReference>
<evidence type="ECO:0000256" key="8">
    <source>
        <dbReference type="SAM" id="Phobius"/>
    </source>
</evidence>
<evidence type="ECO:0000256" key="7">
    <source>
        <dbReference type="ARBA" id="ARBA00023136"/>
    </source>
</evidence>
<dbReference type="PANTHER" id="PTHR33908">
    <property type="entry name" value="MANNOSYLTRANSFERASE YKCB-RELATED"/>
    <property type="match status" value="1"/>
</dbReference>
<evidence type="ECO:0000256" key="1">
    <source>
        <dbReference type="ARBA" id="ARBA00004651"/>
    </source>
</evidence>
<evidence type="ECO:0000313" key="9">
    <source>
        <dbReference type="EMBL" id="MFD2233814.1"/>
    </source>
</evidence>
<comment type="subcellular location">
    <subcellularLocation>
        <location evidence="1">Cell membrane</location>
        <topology evidence="1">Multi-pass membrane protein</topology>
    </subcellularLocation>
</comment>
<evidence type="ECO:0000313" key="10">
    <source>
        <dbReference type="Proteomes" id="UP001597296"/>
    </source>
</evidence>
<evidence type="ECO:0000256" key="3">
    <source>
        <dbReference type="ARBA" id="ARBA00022676"/>
    </source>
</evidence>
<keyword evidence="7 8" id="KW-0472">Membrane</keyword>
<accession>A0ABW5C926</accession>
<protein>
    <recommendedName>
        <fullName evidence="11">Dolichyl-phosphate-mannose-protein mannosyltransferase</fullName>
    </recommendedName>
</protein>
<feature type="transmembrane region" description="Helical" evidence="8">
    <location>
        <begin position="228"/>
        <end position="248"/>
    </location>
</feature>
<feature type="transmembrane region" description="Helical" evidence="8">
    <location>
        <begin position="97"/>
        <end position="115"/>
    </location>
</feature>
<name>A0ABW5C926_9PROT</name>
<organism evidence="9 10">
    <name type="scientific">Phaeospirillum tilakii</name>
    <dbReference type="NCBI Taxonomy" id="741673"/>
    <lineage>
        <taxon>Bacteria</taxon>
        <taxon>Pseudomonadati</taxon>
        <taxon>Pseudomonadota</taxon>
        <taxon>Alphaproteobacteria</taxon>
        <taxon>Rhodospirillales</taxon>
        <taxon>Rhodospirillaceae</taxon>
        <taxon>Phaeospirillum</taxon>
    </lineage>
</organism>